<reference evidence="2 3" key="1">
    <citation type="submission" date="2024-04" db="EMBL/GenBank/DDBJ databases">
        <title>Draft genome sequence of Sessilibacter corallicola NBRC 116591.</title>
        <authorList>
            <person name="Miyakawa T."/>
            <person name="Kusuya Y."/>
            <person name="Miura T."/>
        </authorList>
    </citation>
    <scope>NUCLEOTIDE SEQUENCE [LARGE SCALE GENOMIC DNA]</scope>
    <source>
        <strain evidence="2 3">KU-00831-HH</strain>
    </source>
</reference>
<evidence type="ECO:0000256" key="1">
    <source>
        <dbReference type="SAM" id="SignalP"/>
    </source>
</evidence>
<organism evidence="2 3">
    <name type="scientific">Sessilibacter corallicola</name>
    <dbReference type="NCBI Taxonomy" id="2904075"/>
    <lineage>
        <taxon>Bacteria</taxon>
        <taxon>Pseudomonadati</taxon>
        <taxon>Pseudomonadota</taxon>
        <taxon>Gammaproteobacteria</taxon>
        <taxon>Cellvibrionales</taxon>
        <taxon>Cellvibrionaceae</taxon>
        <taxon>Sessilibacter</taxon>
    </lineage>
</organism>
<dbReference type="RefSeq" id="WP_233089390.1">
    <property type="nucleotide sequence ID" value="NZ_BAABWN010000006.1"/>
</dbReference>
<feature type="signal peptide" evidence="1">
    <location>
        <begin position="1"/>
        <end position="19"/>
    </location>
</feature>
<comment type="caution">
    <text evidence="2">The sequence shown here is derived from an EMBL/GenBank/DDBJ whole genome shotgun (WGS) entry which is preliminary data.</text>
</comment>
<evidence type="ECO:0000313" key="3">
    <source>
        <dbReference type="Proteomes" id="UP001465153"/>
    </source>
</evidence>
<dbReference type="NCBIfam" id="NF041384">
    <property type="entry name" value="YHS_seleno_dom"/>
    <property type="match status" value="1"/>
</dbReference>
<dbReference type="Proteomes" id="UP001465153">
    <property type="component" value="Unassembled WGS sequence"/>
</dbReference>
<dbReference type="EMBL" id="BAABWN010000006">
    <property type="protein sequence ID" value="GAA6168391.1"/>
    <property type="molecule type" value="Genomic_DNA"/>
</dbReference>
<keyword evidence="1" id="KW-0732">Signal</keyword>
<sequence length="151" mass="16638">MLARILAVITLLFAVQAAATEQYYSHKTRGAAKGADVVAYFGLEPGAPAVMGSETITYEWGGATWRFANNENRQKFIDNPEKYVPQFGGYCAFAVAKGFTAPPRPDSWTIVEDKLYLNNNPVSHKIWLGKLDAQIEKGLSNWPSALNKPSL</sequence>
<feature type="chain" id="PRO_5045438422" evidence="1">
    <location>
        <begin position="20"/>
        <end position="151"/>
    </location>
</feature>
<evidence type="ECO:0000313" key="2">
    <source>
        <dbReference type="EMBL" id="GAA6168391.1"/>
    </source>
</evidence>
<proteinExistence type="predicted"/>
<gene>
    <name evidence="2" type="ORF">NBRC116591_22020</name>
</gene>
<name>A0ABQ0A9V5_9GAMM</name>
<accession>A0ABQ0A9V5</accession>
<protein>
    <submittedName>
        <fullName evidence="2">YHS domain-containing (Seleno)protein</fullName>
    </submittedName>
</protein>
<keyword evidence="3" id="KW-1185">Reference proteome</keyword>